<comment type="caution">
    <text evidence="4">The sequence shown here is derived from an EMBL/GenBank/DDBJ whole genome shotgun (WGS) entry which is preliminary data.</text>
</comment>
<evidence type="ECO:0000313" key="4">
    <source>
        <dbReference type="EMBL" id="GLC30687.1"/>
    </source>
</evidence>
<dbReference type="InterPro" id="IPR000182">
    <property type="entry name" value="GNAT_dom"/>
</dbReference>
<keyword evidence="5" id="KW-1185">Reference proteome</keyword>
<evidence type="ECO:0000259" key="3">
    <source>
        <dbReference type="PROSITE" id="PS51186"/>
    </source>
</evidence>
<feature type="domain" description="N-acetyltransferase" evidence="3">
    <location>
        <begin position="4"/>
        <end position="153"/>
    </location>
</feature>
<evidence type="ECO:0000256" key="2">
    <source>
        <dbReference type="ARBA" id="ARBA00023315"/>
    </source>
</evidence>
<dbReference type="PROSITE" id="PS51186">
    <property type="entry name" value="GNAT"/>
    <property type="match status" value="1"/>
</dbReference>
<organism evidence="4 5">
    <name type="scientific">Clostridium omnivorum</name>
    <dbReference type="NCBI Taxonomy" id="1604902"/>
    <lineage>
        <taxon>Bacteria</taxon>
        <taxon>Bacillati</taxon>
        <taxon>Bacillota</taxon>
        <taxon>Clostridia</taxon>
        <taxon>Eubacteriales</taxon>
        <taxon>Clostridiaceae</taxon>
        <taxon>Clostridium</taxon>
    </lineage>
</organism>
<dbReference type="PANTHER" id="PTHR42919:SF8">
    <property type="entry name" value="N-ALPHA-ACETYLTRANSFERASE 50"/>
    <property type="match status" value="1"/>
</dbReference>
<reference evidence="4 5" key="1">
    <citation type="journal article" date="2024" name="Int. J. Syst. Evol. Microbiol.">
        <title>Clostridium omnivorum sp. nov., isolated from anoxic soil under the treatment of reductive soil disinfestation.</title>
        <authorList>
            <person name="Ueki A."/>
            <person name="Tonouchi A."/>
            <person name="Kaku N."/>
            <person name="Honma S."/>
            <person name="Ueki K."/>
        </authorList>
    </citation>
    <scope>NUCLEOTIDE SEQUENCE [LARGE SCALE GENOMIC DNA]</scope>
    <source>
        <strain evidence="4 5">E14</strain>
    </source>
</reference>
<dbReference type="InterPro" id="IPR051556">
    <property type="entry name" value="N-term/lysine_N-AcTrnsfr"/>
</dbReference>
<dbReference type="InterPro" id="IPR016181">
    <property type="entry name" value="Acyl_CoA_acyltransferase"/>
</dbReference>
<dbReference type="PANTHER" id="PTHR42919">
    <property type="entry name" value="N-ALPHA-ACETYLTRANSFERASE"/>
    <property type="match status" value="1"/>
</dbReference>
<dbReference type="Gene3D" id="3.40.630.30">
    <property type="match status" value="1"/>
</dbReference>
<dbReference type="Pfam" id="PF00583">
    <property type="entry name" value="Acetyltransf_1"/>
    <property type="match status" value="1"/>
</dbReference>
<protein>
    <submittedName>
        <fullName evidence="4">N-acetyltransferase</fullName>
    </submittedName>
</protein>
<dbReference type="RefSeq" id="WP_264849967.1">
    <property type="nucleotide sequence ID" value="NZ_BRXR01000001.1"/>
</dbReference>
<dbReference type="Proteomes" id="UP001208567">
    <property type="component" value="Unassembled WGS sequence"/>
</dbReference>
<evidence type="ECO:0000313" key="5">
    <source>
        <dbReference type="Proteomes" id="UP001208567"/>
    </source>
</evidence>
<evidence type="ECO:0000256" key="1">
    <source>
        <dbReference type="ARBA" id="ARBA00022679"/>
    </source>
</evidence>
<keyword evidence="1" id="KW-0808">Transferase</keyword>
<accession>A0ABQ5N620</accession>
<dbReference type="SUPFAM" id="SSF55729">
    <property type="entry name" value="Acyl-CoA N-acyltransferases (Nat)"/>
    <property type="match status" value="1"/>
</dbReference>
<gene>
    <name evidence="4" type="ORF">bsdE14_20970</name>
</gene>
<sequence length="153" mass="18017">MKNIEYVNGNRELLETVKPLWEKLNEHHKNNSTDFSEVYEAFTFEDRSKKFYSSEIKSVNIELVKDVEKGKYVGYCISTISKEFVGEIDSLYIDNDYRSLGIGDNLMERAIQWLDNNNVKKKIIGVAAGNEKVLEFYKRHGFYKRTTILEQKW</sequence>
<dbReference type="CDD" id="cd04301">
    <property type="entry name" value="NAT_SF"/>
    <property type="match status" value="1"/>
</dbReference>
<keyword evidence="2" id="KW-0012">Acyltransferase</keyword>
<proteinExistence type="predicted"/>
<name>A0ABQ5N620_9CLOT</name>
<dbReference type="EMBL" id="BRXR01000001">
    <property type="protein sequence ID" value="GLC30687.1"/>
    <property type="molecule type" value="Genomic_DNA"/>
</dbReference>